<dbReference type="Proteomes" id="UP001153714">
    <property type="component" value="Chromosome 15"/>
</dbReference>
<dbReference type="Gene3D" id="3.30.560.10">
    <property type="entry name" value="Glucose Oxidase, domain 3"/>
    <property type="match status" value="1"/>
</dbReference>
<comment type="similarity">
    <text evidence="2">Belongs to the GMC oxidoreductase family.</text>
</comment>
<dbReference type="Pfam" id="PF00732">
    <property type="entry name" value="GMC_oxred_N"/>
    <property type="match status" value="1"/>
</dbReference>
<evidence type="ECO:0000256" key="3">
    <source>
        <dbReference type="ARBA" id="ARBA00022630"/>
    </source>
</evidence>
<accession>A0A9N9WDK8</accession>
<dbReference type="SUPFAM" id="SSF54373">
    <property type="entry name" value="FAD-linked reductases, C-terminal domain"/>
    <property type="match status" value="1"/>
</dbReference>
<dbReference type="PIRSF" id="PIRSF000137">
    <property type="entry name" value="Alcohol_oxidase"/>
    <property type="match status" value="1"/>
</dbReference>
<evidence type="ECO:0000259" key="6">
    <source>
        <dbReference type="Pfam" id="PF00732"/>
    </source>
</evidence>
<dbReference type="GO" id="GO:0050660">
    <property type="term" value="F:flavin adenine dinucleotide binding"/>
    <property type="evidence" value="ECO:0007669"/>
    <property type="project" value="InterPro"/>
</dbReference>
<evidence type="ECO:0000259" key="7">
    <source>
        <dbReference type="Pfam" id="PF05199"/>
    </source>
</evidence>
<keyword evidence="3" id="KW-0285">Flavoprotein</keyword>
<dbReference type="SUPFAM" id="SSF51905">
    <property type="entry name" value="FAD/NAD(P)-binding domain"/>
    <property type="match status" value="1"/>
</dbReference>
<proteinExistence type="inferred from homology"/>
<evidence type="ECO:0000313" key="8">
    <source>
        <dbReference type="EMBL" id="CAG9786429.1"/>
    </source>
</evidence>
<dbReference type="PANTHER" id="PTHR11552">
    <property type="entry name" value="GLUCOSE-METHANOL-CHOLINE GMC OXIDOREDUCTASE"/>
    <property type="match status" value="1"/>
</dbReference>
<evidence type="ECO:0000256" key="2">
    <source>
        <dbReference type="ARBA" id="ARBA00010790"/>
    </source>
</evidence>
<evidence type="ECO:0000256" key="1">
    <source>
        <dbReference type="ARBA" id="ARBA00001974"/>
    </source>
</evidence>
<dbReference type="PANTHER" id="PTHR11552:SF147">
    <property type="entry name" value="CHOLINE DEHYDROGENASE, MITOCHONDRIAL"/>
    <property type="match status" value="1"/>
</dbReference>
<feature type="domain" description="Glucose-methanol-choline oxidoreductase C-terminal" evidence="7">
    <location>
        <begin position="459"/>
        <end position="594"/>
    </location>
</feature>
<evidence type="ECO:0000256" key="5">
    <source>
        <dbReference type="PIRSR" id="PIRSR000137-2"/>
    </source>
</evidence>
<dbReference type="GO" id="GO:0016614">
    <property type="term" value="F:oxidoreductase activity, acting on CH-OH group of donors"/>
    <property type="evidence" value="ECO:0007669"/>
    <property type="project" value="InterPro"/>
</dbReference>
<dbReference type="OrthoDB" id="284473at2759"/>
<keyword evidence="4 5" id="KW-0274">FAD</keyword>
<protein>
    <submittedName>
        <fullName evidence="8">Uncharacterized protein</fullName>
    </submittedName>
</protein>
<dbReference type="AlphaFoldDB" id="A0A9N9WDK8"/>
<feature type="domain" description="Glucose-methanol-choline oxidoreductase N-terminal" evidence="6">
    <location>
        <begin position="50"/>
        <end position="350"/>
    </location>
</feature>
<sequence>MVAPLAHVCAAGGSTVANAVSAALHFFAVAQCMMREPWPEQPKIMNESHFDIIVVGGGSAGSLIASRLAELGDVTVLLVEAGPDPPSESMVPAYKDILKSGPYTWNFTSSTDGNSSKALEGGVQHQPRSRMLGGRGSANEMVYTRGFPHDFHTWADIAGPTWDWNAVLPYFKKTQRLTDTTILKNPVLMAYHSVEGEMTVSGSKQTTKDVDTFLNAFNELGFPIVDDMTYPGRFGAGRFLHTIRDGRRDSTATAFISRAGFENRGKLFVLRNSVVTQILIDSNKTAYGVKVSREDESFIYYADFEVVLSAGVFNTPKLLMLSGIGPRNHLEEMGIDVVHEVPVGESLHDQAMVLIFLTADVDLCTLPKAEQHIEMIKYMYNQSGAFSSSDSMGLYMSTDKNSDVTAPDFAIYPVCTPKNFGFRNGCRSIINFQKHICDKLGAINEEKELLSFAVVKLNPVSKGNVKLASNDPKDNPSIYSGTFSDPRDYEGYPEAMRTVYSLVNTTVMKQIGARVVDYDLPDCNGLKVEDDNYFKCIAQNVGTSAWRAGGSVSMGAVLTPRLKVEGMQKLRVADASAMPATVRGNVEAPVIMIAERAFDYINEDMKAASYDFMVYARA</sequence>
<organism evidence="8 9">
    <name type="scientific">Diatraea saccharalis</name>
    <name type="common">sugarcane borer</name>
    <dbReference type="NCBI Taxonomy" id="40085"/>
    <lineage>
        <taxon>Eukaryota</taxon>
        <taxon>Metazoa</taxon>
        <taxon>Ecdysozoa</taxon>
        <taxon>Arthropoda</taxon>
        <taxon>Hexapoda</taxon>
        <taxon>Insecta</taxon>
        <taxon>Pterygota</taxon>
        <taxon>Neoptera</taxon>
        <taxon>Endopterygota</taxon>
        <taxon>Lepidoptera</taxon>
        <taxon>Glossata</taxon>
        <taxon>Ditrysia</taxon>
        <taxon>Pyraloidea</taxon>
        <taxon>Crambidae</taxon>
        <taxon>Crambinae</taxon>
        <taxon>Diatraea</taxon>
    </lineage>
</organism>
<reference evidence="8" key="1">
    <citation type="submission" date="2021-12" db="EMBL/GenBank/DDBJ databases">
        <authorList>
            <person name="King R."/>
        </authorList>
    </citation>
    <scope>NUCLEOTIDE SEQUENCE</scope>
</reference>
<dbReference type="Pfam" id="PF05199">
    <property type="entry name" value="GMC_oxred_C"/>
    <property type="match status" value="1"/>
</dbReference>
<comment type="cofactor">
    <cofactor evidence="1 5">
        <name>FAD</name>
        <dbReference type="ChEBI" id="CHEBI:57692"/>
    </cofactor>
</comment>
<keyword evidence="9" id="KW-1185">Reference proteome</keyword>
<evidence type="ECO:0000313" key="9">
    <source>
        <dbReference type="Proteomes" id="UP001153714"/>
    </source>
</evidence>
<feature type="binding site" evidence="5">
    <location>
        <position position="275"/>
    </location>
    <ligand>
        <name>FAD</name>
        <dbReference type="ChEBI" id="CHEBI:57692"/>
    </ligand>
</feature>
<reference evidence="8" key="2">
    <citation type="submission" date="2022-10" db="EMBL/GenBank/DDBJ databases">
        <authorList>
            <consortium name="ENA_rothamsted_submissions"/>
            <consortium name="culmorum"/>
            <person name="King R."/>
        </authorList>
    </citation>
    <scope>NUCLEOTIDE SEQUENCE</scope>
</reference>
<name>A0A9N9WDK8_9NEOP</name>
<evidence type="ECO:0000256" key="4">
    <source>
        <dbReference type="ARBA" id="ARBA00022827"/>
    </source>
</evidence>
<dbReference type="InterPro" id="IPR007867">
    <property type="entry name" value="GMC_OxRtase_C"/>
</dbReference>
<dbReference type="Gene3D" id="3.50.50.60">
    <property type="entry name" value="FAD/NAD(P)-binding domain"/>
    <property type="match status" value="1"/>
</dbReference>
<dbReference type="InterPro" id="IPR012132">
    <property type="entry name" value="GMC_OxRdtase"/>
</dbReference>
<dbReference type="InterPro" id="IPR000172">
    <property type="entry name" value="GMC_OxRdtase_N"/>
</dbReference>
<gene>
    <name evidence="8" type="ORF">DIATSA_LOCUS4380</name>
</gene>
<dbReference type="EMBL" id="OU893346">
    <property type="protein sequence ID" value="CAG9786429.1"/>
    <property type="molecule type" value="Genomic_DNA"/>
</dbReference>
<dbReference type="InterPro" id="IPR036188">
    <property type="entry name" value="FAD/NAD-bd_sf"/>
</dbReference>
<feature type="binding site" evidence="5">
    <location>
        <begin position="139"/>
        <end position="142"/>
    </location>
    <ligand>
        <name>FAD</name>
        <dbReference type="ChEBI" id="CHEBI:57692"/>
    </ligand>
</feature>